<comment type="caution">
    <text evidence="6">The sequence shown here is derived from an EMBL/GenBank/DDBJ whole genome shotgun (WGS) entry which is preliminary data.</text>
</comment>
<evidence type="ECO:0000256" key="1">
    <source>
        <dbReference type="ARBA" id="ARBA00022485"/>
    </source>
</evidence>
<keyword evidence="1" id="KW-0004">4Fe-4S</keyword>
<keyword evidence="7" id="KW-1185">Reference proteome</keyword>
<dbReference type="InterPro" id="IPR036188">
    <property type="entry name" value="FAD/NAD-bd_sf"/>
</dbReference>
<dbReference type="AlphaFoldDB" id="A0ABD5ERB5"/>
<dbReference type="SUPFAM" id="SSF51905">
    <property type="entry name" value="FAD/NAD(P)-binding domain"/>
    <property type="match status" value="1"/>
</dbReference>
<sequence length="763" mass="84448">MREEQAHYDIAVIGGGLAGTCAAIAAARLGRRVALVNNRPVLGGNASSEIRVWVCGATAHGVHRWARETGIMGELYTENQYRNPEGNPYYWDQVVLDAVRAEPRIDLYLNTDVREVDADGPADRREVRSCTGWMMGSERRITFHARQFLDCTGDGLLGHLAGARHRIGREARGEFDEPWAPPEADGALLGSTILFHTRDTGRPVKFVPPAHAKDLSTTPILRNRILRTGDNGCDYWWIEWGGELDTVHDNERIRDELQSVIMGIWDHIKNSGQFPDAADLTLEWVGSLPGKREYRRFLGDHVLTQQDILQQRPFEDRVAFGGWSVDLHPVQGMYADEPGARQRYADGVFHIPLRSLYSANVTNLLFAGRNISATHIAFGATRVMATCATLGEAAGTAAALCVTENLTPRQLATERPDLVRRTLLRQDASVIGVADEDPDDLARAARVSASSSLVRLAAEPAPDAPGTPYPLTRDLALLLPVDPALDTVDLLVHGAPDGRARDLTVELWGTGRPENAVPAEKLLTTTVTVPPGGPHWVTARLDHRPDTPRNAIVIVRACPDTALVLLPERTDGVLALRSKAEGDAAVDHDIPEEEGQLVLEWQARGLRRQTFAFRAAPDTAAFHPGRAVGGYQRPYGGPNMWSSAPDGEREWLRLDWDTERELAEVRLVFDDDVDEYLNNLHRHRTPYEVMPELVRDYRIQWRDTGGIWHTALTVRDNRRRHRVHPLPSADGGPLRTDGLRLVVDATHGAPRAHVIAFKAYAGA</sequence>
<dbReference type="GO" id="GO:0051539">
    <property type="term" value="F:4 iron, 4 sulfur cluster binding"/>
    <property type="evidence" value="ECO:0007669"/>
    <property type="project" value="UniProtKB-KW"/>
</dbReference>
<evidence type="ECO:0000256" key="5">
    <source>
        <dbReference type="ARBA" id="ARBA00023014"/>
    </source>
</evidence>
<protein>
    <submittedName>
        <fullName evidence="6">FAD-dependent oxidoreductase</fullName>
    </submittedName>
</protein>
<dbReference type="Gene3D" id="2.60.120.260">
    <property type="entry name" value="Galactose-binding domain-like"/>
    <property type="match status" value="1"/>
</dbReference>
<evidence type="ECO:0000256" key="4">
    <source>
        <dbReference type="ARBA" id="ARBA00023004"/>
    </source>
</evidence>
<evidence type="ECO:0000313" key="6">
    <source>
        <dbReference type="EMBL" id="MDT0436400.1"/>
    </source>
</evidence>
<dbReference type="PANTHER" id="PTHR43498">
    <property type="entry name" value="FERREDOXIN:COB-COM HETERODISULFIDE REDUCTASE SUBUNIT A"/>
    <property type="match status" value="1"/>
</dbReference>
<keyword evidence="2" id="KW-0479">Metal-binding</keyword>
<dbReference type="PANTHER" id="PTHR43498:SF1">
    <property type="entry name" value="COB--COM HETERODISULFIDE REDUCTASE IRON-SULFUR SUBUNIT A"/>
    <property type="match status" value="1"/>
</dbReference>
<keyword evidence="4" id="KW-0408">Iron</keyword>
<dbReference type="GO" id="GO:0016491">
    <property type="term" value="F:oxidoreductase activity"/>
    <property type="evidence" value="ECO:0007669"/>
    <property type="project" value="UniProtKB-KW"/>
</dbReference>
<dbReference type="RefSeq" id="WP_093835877.1">
    <property type="nucleotide sequence ID" value="NZ_JAVRES010000007.1"/>
</dbReference>
<dbReference type="GO" id="GO:0046872">
    <property type="term" value="F:metal ion binding"/>
    <property type="evidence" value="ECO:0007669"/>
    <property type="project" value="UniProtKB-KW"/>
</dbReference>
<dbReference type="Pfam" id="PF12831">
    <property type="entry name" value="FAD_oxidored"/>
    <property type="match status" value="1"/>
</dbReference>
<dbReference type="EMBL" id="JAVRES010000007">
    <property type="protein sequence ID" value="MDT0436400.1"/>
    <property type="molecule type" value="Genomic_DNA"/>
</dbReference>
<organism evidence="6 7">
    <name type="scientific">Streptomyces doudnae</name>
    <dbReference type="NCBI Taxonomy" id="3075536"/>
    <lineage>
        <taxon>Bacteria</taxon>
        <taxon>Bacillati</taxon>
        <taxon>Actinomycetota</taxon>
        <taxon>Actinomycetes</taxon>
        <taxon>Kitasatosporales</taxon>
        <taxon>Streptomycetaceae</taxon>
        <taxon>Streptomyces</taxon>
    </lineage>
</organism>
<accession>A0ABD5ERB5</accession>
<evidence type="ECO:0000313" key="7">
    <source>
        <dbReference type="Proteomes" id="UP001183535"/>
    </source>
</evidence>
<proteinExistence type="predicted"/>
<evidence type="ECO:0000256" key="2">
    <source>
        <dbReference type="ARBA" id="ARBA00022723"/>
    </source>
</evidence>
<gene>
    <name evidence="6" type="ORF">RM877_17100</name>
</gene>
<reference evidence="7" key="1">
    <citation type="submission" date="2023-07" db="EMBL/GenBank/DDBJ databases">
        <title>30 novel species of actinomycetes from the DSMZ collection.</title>
        <authorList>
            <person name="Nouioui I."/>
        </authorList>
    </citation>
    <scope>NUCLEOTIDE SEQUENCE [LARGE SCALE GENOMIC DNA]</scope>
    <source>
        <strain evidence="7">DSM 41981</strain>
    </source>
</reference>
<keyword evidence="5" id="KW-0411">Iron-sulfur</keyword>
<dbReference type="InterPro" id="IPR039650">
    <property type="entry name" value="HdrA-like"/>
</dbReference>
<name>A0ABD5ERB5_9ACTN</name>
<dbReference type="Gene3D" id="3.50.50.60">
    <property type="entry name" value="FAD/NAD(P)-binding domain"/>
    <property type="match status" value="1"/>
</dbReference>
<dbReference type="Proteomes" id="UP001183535">
    <property type="component" value="Unassembled WGS sequence"/>
</dbReference>
<keyword evidence="3" id="KW-0560">Oxidoreductase</keyword>
<evidence type="ECO:0000256" key="3">
    <source>
        <dbReference type="ARBA" id="ARBA00023002"/>
    </source>
</evidence>